<accession>A0ACB8S6T7</accession>
<reference evidence="1" key="2">
    <citation type="journal article" date="2022" name="New Phytol.">
        <title>Evolutionary transition to the ectomycorrhizal habit in the genomes of a hyperdiverse lineage of mushroom-forming fungi.</title>
        <authorList>
            <person name="Looney B."/>
            <person name="Miyauchi S."/>
            <person name="Morin E."/>
            <person name="Drula E."/>
            <person name="Courty P.E."/>
            <person name="Kohler A."/>
            <person name="Kuo A."/>
            <person name="LaButti K."/>
            <person name="Pangilinan J."/>
            <person name="Lipzen A."/>
            <person name="Riley R."/>
            <person name="Andreopoulos W."/>
            <person name="He G."/>
            <person name="Johnson J."/>
            <person name="Nolan M."/>
            <person name="Tritt A."/>
            <person name="Barry K.W."/>
            <person name="Grigoriev I.V."/>
            <person name="Nagy L.G."/>
            <person name="Hibbett D."/>
            <person name="Henrissat B."/>
            <person name="Matheny P.B."/>
            <person name="Labbe J."/>
            <person name="Martin F.M."/>
        </authorList>
    </citation>
    <scope>NUCLEOTIDE SEQUENCE</scope>
    <source>
        <strain evidence="1">FP105234-sp</strain>
    </source>
</reference>
<feature type="non-terminal residue" evidence="1">
    <location>
        <position position="1"/>
    </location>
</feature>
<keyword evidence="2" id="KW-1185">Reference proteome</keyword>
<name>A0ACB8S6T7_9AGAM</name>
<dbReference type="Proteomes" id="UP000814033">
    <property type="component" value="Unassembled WGS sequence"/>
</dbReference>
<reference evidence="1" key="1">
    <citation type="submission" date="2021-02" db="EMBL/GenBank/DDBJ databases">
        <authorList>
            <consortium name="DOE Joint Genome Institute"/>
            <person name="Ahrendt S."/>
            <person name="Looney B.P."/>
            <person name="Miyauchi S."/>
            <person name="Morin E."/>
            <person name="Drula E."/>
            <person name="Courty P.E."/>
            <person name="Chicoki N."/>
            <person name="Fauchery L."/>
            <person name="Kohler A."/>
            <person name="Kuo A."/>
            <person name="Labutti K."/>
            <person name="Pangilinan J."/>
            <person name="Lipzen A."/>
            <person name="Riley R."/>
            <person name="Andreopoulos W."/>
            <person name="He G."/>
            <person name="Johnson J."/>
            <person name="Barry K.W."/>
            <person name="Grigoriev I.V."/>
            <person name="Nagy L."/>
            <person name="Hibbett D."/>
            <person name="Henrissat B."/>
            <person name="Matheny P.B."/>
            <person name="Labbe J."/>
            <person name="Martin F."/>
        </authorList>
    </citation>
    <scope>NUCLEOTIDE SEQUENCE</scope>
    <source>
        <strain evidence="1">FP105234-sp</strain>
    </source>
</reference>
<proteinExistence type="predicted"/>
<gene>
    <name evidence="1" type="ORF">FA95DRAFT_108052</name>
</gene>
<protein>
    <submittedName>
        <fullName evidence="1">Uncharacterized protein</fullName>
    </submittedName>
</protein>
<comment type="caution">
    <text evidence="1">The sequence shown here is derived from an EMBL/GenBank/DDBJ whole genome shotgun (WGS) entry which is preliminary data.</text>
</comment>
<dbReference type="EMBL" id="MU275848">
    <property type="protein sequence ID" value="KAI0051974.1"/>
    <property type="molecule type" value="Genomic_DNA"/>
</dbReference>
<sequence>ALCVGNKQRPGRISEPDTVRPSSHRCLSRRRPFSTFSSTHTHRLLATGTPALQRSTSPALIRFLSVVGSSPSERNSSARARFSSSCQCSVASAGGCKSESDSGPGIKKGCVRRACVVGWGVGGRSTLGDDSSQDEVAGMFGSDCMLMEVLTISASAFLCSVAGARAYSLVAPIYCKCCSALCCCNLTL</sequence>
<evidence type="ECO:0000313" key="2">
    <source>
        <dbReference type="Proteomes" id="UP000814033"/>
    </source>
</evidence>
<evidence type="ECO:0000313" key="1">
    <source>
        <dbReference type="EMBL" id="KAI0051974.1"/>
    </source>
</evidence>
<organism evidence="1 2">
    <name type="scientific">Auriscalpium vulgare</name>
    <dbReference type="NCBI Taxonomy" id="40419"/>
    <lineage>
        <taxon>Eukaryota</taxon>
        <taxon>Fungi</taxon>
        <taxon>Dikarya</taxon>
        <taxon>Basidiomycota</taxon>
        <taxon>Agaricomycotina</taxon>
        <taxon>Agaricomycetes</taxon>
        <taxon>Russulales</taxon>
        <taxon>Auriscalpiaceae</taxon>
        <taxon>Auriscalpium</taxon>
    </lineage>
</organism>